<evidence type="ECO:0000256" key="6">
    <source>
        <dbReference type="PROSITE-ProRule" id="PRU00221"/>
    </source>
</evidence>
<protein>
    <submittedName>
        <fullName evidence="7">WD repeat-containing protein-like protein</fullName>
    </submittedName>
</protein>
<dbReference type="EMBL" id="JBBPHU010000006">
    <property type="protein sequence ID" value="KAK7516329.1"/>
    <property type="molecule type" value="Genomic_DNA"/>
</dbReference>
<evidence type="ECO:0000256" key="5">
    <source>
        <dbReference type="ARBA" id="ARBA00023242"/>
    </source>
</evidence>
<comment type="subcellular location">
    <subcellularLocation>
        <location evidence="1">Nucleus</location>
    </subcellularLocation>
</comment>
<keyword evidence="4" id="KW-0677">Repeat</keyword>
<reference evidence="7 8" key="1">
    <citation type="submission" date="2024-04" db="EMBL/GenBank/DDBJ databases">
        <title>Phyllosticta paracitricarpa is synonymous to the EU quarantine fungus P. citricarpa based on phylogenomic analyses.</title>
        <authorList>
            <consortium name="Lawrence Berkeley National Laboratory"/>
            <person name="Van Ingen-Buijs V.A."/>
            <person name="Van Westerhoven A.C."/>
            <person name="Haridas S."/>
            <person name="Skiadas P."/>
            <person name="Martin F."/>
            <person name="Groenewald J.Z."/>
            <person name="Crous P.W."/>
            <person name="Seidl M.F."/>
        </authorList>
    </citation>
    <scope>NUCLEOTIDE SEQUENCE [LARGE SCALE GENOMIC DNA]</scope>
    <source>
        <strain evidence="7 8">CBS 123371</strain>
    </source>
</reference>
<proteinExistence type="inferred from homology"/>
<comment type="similarity">
    <text evidence="2">Belongs to the WD repeat SWD2 family.</text>
</comment>
<comment type="caution">
    <text evidence="7">The sequence shown here is derived from an EMBL/GenBank/DDBJ whole genome shotgun (WGS) entry which is preliminary data.</text>
</comment>
<evidence type="ECO:0000313" key="8">
    <source>
        <dbReference type="Proteomes" id="UP001363622"/>
    </source>
</evidence>
<evidence type="ECO:0000256" key="1">
    <source>
        <dbReference type="ARBA" id="ARBA00004123"/>
    </source>
</evidence>
<dbReference type="SUPFAM" id="SSF50978">
    <property type="entry name" value="WD40 repeat-like"/>
    <property type="match status" value="1"/>
</dbReference>
<evidence type="ECO:0000256" key="2">
    <source>
        <dbReference type="ARBA" id="ARBA00005616"/>
    </source>
</evidence>
<dbReference type="Pfam" id="PF00400">
    <property type="entry name" value="WD40"/>
    <property type="match status" value="2"/>
</dbReference>
<dbReference type="InterPro" id="IPR037867">
    <property type="entry name" value="Swd2/WDR82"/>
</dbReference>
<accession>A0ABR1KPQ7</accession>
<sequence length="358" mass="38894">MAAGASSAPGGAPQTQKVSEVVASFRPTKVFRAESPKTSVTSLDFDDSGELAVVARDDDTLQIYNCKEGKHAKELRSQKYGVHLARFTHHAQSIIYASTKVDDGIRYLSSHDNSFIRYFKGHTDTVTCLSLNPSNDTFVSCSTDNTVRLWALNSPHAQGLLKLHAPYLAAYDPSASVLAIASPPTQSILLYDLRNFDKAPFATFDLRDIEQQYTPGAGGHNWSKLEFTNDGKHLVLGTTGVGHFVLDAFEGTLTYFLARDSGPSGRRAAGEYSSPESVAGQGDLCVSPDGQYVIGGCGSDELLVWDIHSRQPADRILRPFTDLPGRGKAAIVGYNQRMNLLCSADKDFLMWLPDPDAA</sequence>
<dbReference type="Gene3D" id="2.130.10.10">
    <property type="entry name" value="YVTN repeat-like/Quinoprotein amine dehydrogenase"/>
    <property type="match status" value="1"/>
</dbReference>
<evidence type="ECO:0000256" key="4">
    <source>
        <dbReference type="ARBA" id="ARBA00022737"/>
    </source>
</evidence>
<keyword evidence="5" id="KW-0539">Nucleus</keyword>
<name>A0ABR1KPQ7_9PEZI</name>
<dbReference type="PROSITE" id="PS50294">
    <property type="entry name" value="WD_REPEATS_REGION"/>
    <property type="match status" value="1"/>
</dbReference>
<evidence type="ECO:0000313" key="7">
    <source>
        <dbReference type="EMBL" id="KAK7516329.1"/>
    </source>
</evidence>
<gene>
    <name evidence="7" type="ORF">IWZ03DRAFT_347531</name>
</gene>
<dbReference type="PROSITE" id="PS50082">
    <property type="entry name" value="WD_REPEATS_2"/>
    <property type="match status" value="1"/>
</dbReference>
<dbReference type="InterPro" id="IPR015943">
    <property type="entry name" value="WD40/YVTN_repeat-like_dom_sf"/>
</dbReference>
<dbReference type="PANTHER" id="PTHR19861">
    <property type="entry name" value="WD40 REPEAT PROTEIN SWD2"/>
    <property type="match status" value="1"/>
</dbReference>
<feature type="repeat" description="WD" evidence="6">
    <location>
        <begin position="119"/>
        <end position="154"/>
    </location>
</feature>
<evidence type="ECO:0000256" key="3">
    <source>
        <dbReference type="ARBA" id="ARBA00022574"/>
    </source>
</evidence>
<dbReference type="Proteomes" id="UP001363622">
    <property type="component" value="Unassembled WGS sequence"/>
</dbReference>
<keyword evidence="3 6" id="KW-0853">WD repeat</keyword>
<dbReference type="SMART" id="SM00320">
    <property type="entry name" value="WD40"/>
    <property type="match status" value="3"/>
</dbReference>
<keyword evidence="8" id="KW-1185">Reference proteome</keyword>
<dbReference type="InterPro" id="IPR036322">
    <property type="entry name" value="WD40_repeat_dom_sf"/>
</dbReference>
<organism evidence="7 8">
    <name type="scientific">Phyllosticta citriasiana</name>
    <dbReference type="NCBI Taxonomy" id="595635"/>
    <lineage>
        <taxon>Eukaryota</taxon>
        <taxon>Fungi</taxon>
        <taxon>Dikarya</taxon>
        <taxon>Ascomycota</taxon>
        <taxon>Pezizomycotina</taxon>
        <taxon>Dothideomycetes</taxon>
        <taxon>Dothideomycetes incertae sedis</taxon>
        <taxon>Botryosphaeriales</taxon>
        <taxon>Phyllostictaceae</taxon>
        <taxon>Phyllosticta</taxon>
    </lineage>
</organism>
<dbReference type="InterPro" id="IPR001680">
    <property type="entry name" value="WD40_rpt"/>
</dbReference>
<dbReference type="PANTHER" id="PTHR19861:SF0">
    <property type="entry name" value="WD REPEAT-CONTAINING PROTEIN 82"/>
    <property type="match status" value="1"/>
</dbReference>